<dbReference type="KEGG" id="abas:ACPOL_4686"/>
<dbReference type="RefSeq" id="WP_114208837.1">
    <property type="nucleotide sequence ID" value="NZ_CP030840.1"/>
</dbReference>
<dbReference type="PANTHER" id="PTHR43784:SF2">
    <property type="entry name" value="GDSL-LIKE LIPASE_ACYLHYDROLASE, PUTATIVE (AFU_ORTHOLOGUE AFUA_2G00820)-RELATED"/>
    <property type="match status" value="1"/>
</dbReference>
<dbReference type="GO" id="GO:0016788">
    <property type="term" value="F:hydrolase activity, acting on ester bonds"/>
    <property type="evidence" value="ECO:0007669"/>
    <property type="project" value="UniProtKB-ARBA"/>
</dbReference>
<dbReference type="InterPro" id="IPR008979">
    <property type="entry name" value="Galactose-bd-like_sf"/>
</dbReference>
<dbReference type="PANTHER" id="PTHR43784">
    <property type="entry name" value="GDSL-LIKE LIPASE/ACYLHYDROLASE, PUTATIVE (AFU_ORTHOLOGUE AFUA_2G00820)-RELATED"/>
    <property type="match status" value="1"/>
</dbReference>
<dbReference type="AlphaFoldDB" id="A0A2Z5G5X8"/>
<sequence>MSSSSYKLFRKPLIAIGFVFTLFLNQAFAQTWVSAWGTSITGTSSLSASNFSCRWIARATLGGSGVRLRLSNVFGDAPITFAAVTVGIRTNSANVNSTSTVTFAGSNSVTINTGQEISSDYIDLPISAQTDLAVTLYVPGSIDSFPYHTEFTSQYCSTFDGSAGDHTEDSSGSAFTSVATTIGWLTAIDVVAPDSTSAAISAIGDSITDGYNVATDSYGGWTDVLSQRLNGASSDRSILNAGISGNTVFQNGGNGVPAVSRFGRDVLEQSGLAYVILFEGTNDINLGASAADLESNLTSLANTAHAEGLGVIGATITPRHNGWSGDQDSKDSIRDAVNQWIRATSVYDKYIDFDAVIRDPNAPEQMNSTYLNAAMDWIHPNVQGYAAMANAIDLSIFSANKIIVRDPSFEQSSSGSFANGWFHYGASGSGGVDVNASKAHTGNNDGWIFTTSPNWTGAAQNVMVTANTNYTLSAWFTCSQNFGKNAYLGISDQNGGSKSEVNWGDACSSTQYNQYSVQFNSGSLTQMQVYMGFNNGQSGGSWILIDDVQVTPR</sequence>
<dbReference type="InterPro" id="IPR053140">
    <property type="entry name" value="GDSL_Rv0518-like"/>
</dbReference>
<dbReference type="OrthoDB" id="1828825at2"/>
<evidence type="ECO:0000259" key="1">
    <source>
        <dbReference type="Pfam" id="PF13472"/>
    </source>
</evidence>
<dbReference type="EMBL" id="CP030840">
    <property type="protein sequence ID" value="AXC13956.1"/>
    <property type="molecule type" value="Genomic_DNA"/>
</dbReference>
<dbReference type="Gene3D" id="2.60.120.260">
    <property type="entry name" value="Galactose-binding domain-like"/>
    <property type="match status" value="1"/>
</dbReference>
<dbReference type="InterPro" id="IPR036514">
    <property type="entry name" value="SGNH_hydro_sf"/>
</dbReference>
<dbReference type="InterPro" id="IPR013830">
    <property type="entry name" value="SGNH_hydro"/>
</dbReference>
<protein>
    <submittedName>
        <fullName evidence="2">Secreted protein</fullName>
    </submittedName>
</protein>
<dbReference type="Gene3D" id="3.40.50.1110">
    <property type="entry name" value="SGNH hydrolase"/>
    <property type="match status" value="1"/>
</dbReference>
<dbReference type="SUPFAM" id="SSF49785">
    <property type="entry name" value="Galactose-binding domain-like"/>
    <property type="match status" value="1"/>
</dbReference>
<evidence type="ECO:0000313" key="3">
    <source>
        <dbReference type="Proteomes" id="UP000253606"/>
    </source>
</evidence>
<dbReference type="Proteomes" id="UP000253606">
    <property type="component" value="Chromosome"/>
</dbReference>
<evidence type="ECO:0000313" key="2">
    <source>
        <dbReference type="EMBL" id="AXC13956.1"/>
    </source>
</evidence>
<dbReference type="SUPFAM" id="SSF52266">
    <property type="entry name" value="SGNH hydrolase"/>
    <property type="match status" value="1"/>
</dbReference>
<dbReference type="Pfam" id="PF13472">
    <property type="entry name" value="Lipase_GDSL_2"/>
    <property type="match status" value="1"/>
</dbReference>
<accession>A0A2Z5G5X8</accession>
<organism evidence="2 3">
    <name type="scientific">Acidisarcina polymorpha</name>
    <dbReference type="NCBI Taxonomy" id="2211140"/>
    <lineage>
        <taxon>Bacteria</taxon>
        <taxon>Pseudomonadati</taxon>
        <taxon>Acidobacteriota</taxon>
        <taxon>Terriglobia</taxon>
        <taxon>Terriglobales</taxon>
        <taxon>Acidobacteriaceae</taxon>
        <taxon>Acidisarcina</taxon>
    </lineage>
</organism>
<gene>
    <name evidence="2" type="ORF">ACPOL_4686</name>
</gene>
<reference evidence="2 3" key="1">
    <citation type="journal article" date="2018" name="Front. Microbiol.">
        <title>Hydrolytic Capabilities as a Key to Environmental Success: Chitinolytic and Cellulolytic Acidobacteria From Acidic Sub-arctic Soils and Boreal Peatlands.</title>
        <authorList>
            <person name="Belova S.E."/>
            <person name="Ravin N.V."/>
            <person name="Pankratov T.A."/>
            <person name="Rakitin A.L."/>
            <person name="Ivanova A.A."/>
            <person name="Beletsky A.V."/>
            <person name="Mardanov A.V."/>
            <person name="Sinninghe Damste J.S."/>
            <person name="Dedysh S.N."/>
        </authorList>
    </citation>
    <scope>NUCLEOTIDE SEQUENCE [LARGE SCALE GENOMIC DNA]</scope>
    <source>
        <strain evidence="2 3">SBC82</strain>
    </source>
</reference>
<proteinExistence type="predicted"/>
<name>A0A2Z5G5X8_9BACT</name>
<feature type="domain" description="SGNH hydrolase-type esterase" evidence="1">
    <location>
        <begin position="202"/>
        <end position="387"/>
    </location>
</feature>
<keyword evidence="3" id="KW-1185">Reference proteome</keyword>